<dbReference type="AlphaFoldDB" id="A0A0K9YPE0"/>
<dbReference type="OrthoDB" id="8244441at2"/>
<protein>
    <submittedName>
        <fullName evidence="2">Uncharacterized protein</fullName>
    </submittedName>
</protein>
<dbReference type="Proteomes" id="UP000036834">
    <property type="component" value="Unassembled WGS sequence"/>
</dbReference>
<dbReference type="EMBL" id="LGIQ01000009">
    <property type="protein sequence ID" value="KNB70541.1"/>
    <property type="molecule type" value="Genomic_DNA"/>
</dbReference>
<reference evidence="2" key="2">
    <citation type="submission" date="2015-07" db="EMBL/GenBank/DDBJ databases">
        <title>MeaNS - Measles Nucleotide Surveillance Program.</title>
        <authorList>
            <person name="Tran T."/>
            <person name="Druce J."/>
        </authorList>
    </citation>
    <scope>NUCLEOTIDE SEQUENCE</scope>
    <source>
        <strain evidence="2">DSM 9887</strain>
    </source>
</reference>
<evidence type="ECO:0000313" key="4">
    <source>
        <dbReference type="Proteomes" id="UP000319578"/>
    </source>
</evidence>
<dbReference type="Proteomes" id="UP000319578">
    <property type="component" value="Unassembled WGS sequence"/>
</dbReference>
<accession>A0A0K9YPE0</accession>
<keyword evidence="4" id="KW-1185">Reference proteome</keyword>
<dbReference type="PATRIC" id="fig|54915.3.peg.2382"/>
<dbReference type="STRING" id="54915.ADS79_16635"/>
<proteinExistence type="predicted"/>
<organism evidence="2 3">
    <name type="scientific">Brevibacillus reuszeri</name>
    <dbReference type="NCBI Taxonomy" id="54915"/>
    <lineage>
        <taxon>Bacteria</taxon>
        <taxon>Bacillati</taxon>
        <taxon>Bacillota</taxon>
        <taxon>Bacilli</taxon>
        <taxon>Bacillales</taxon>
        <taxon>Paenibacillaceae</taxon>
        <taxon>Brevibacillus</taxon>
    </lineage>
</organism>
<reference evidence="3" key="1">
    <citation type="submission" date="2015-07" db="EMBL/GenBank/DDBJ databases">
        <title>Genome sequencing project for genomic taxonomy and phylogenomics of Bacillus-like bacteria.</title>
        <authorList>
            <person name="Liu B."/>
            <person name="Wang J."/>
            <person name="Zhu Y."/>
            <person name="Liu G."/>
            <person name="Chen Q."/>
            <person name="Chen Z."/>
            <person name="Lan J."/>
            <person name="Che J."/>
            <person name="Ge C."/>
            <person name="Shi H."/>
            <person name="Pan Z."/>
            <person name="Liu X."/>
        </authorList>
    </citation>
    <scope>NUCLEOTIDE SEQUENCE [LARGE SCALE GENOMIC DNA]</scope>
    <source>
        <strain evidence="3">DSM 9887</strain>
    </source>
</reference>
<gene>
    <name evidence="2" type="ORF">ADS79_16635</name>
    <name evidence="1" type="ORF">BRE01_37410</name>
</gene>
<dbReference type="RefSeq" id="WP_049739534.1">
    <property type="nucleotide sequence ID" value="NZ_BJON01000014.1"/>
</dbReference>
<sequence length="79" mass="8955">MTVDLRGIKAIDVHAHSYLLQSTQMTVTEIVQKLSLSVLPDMFKETNCTNPKIPFSGTNMYMQITMQRLAKFFSCEPIA</sequence>
<name>A0A0K9YPE0_9BACL</name>
<evidence type="ECO:0000313" key="1">
    <source>
        <dbReference type="EMBL" id="GED70039.1"/>
    </source>
</evidence>
<evidence type="ECO:0000313" key="3">
    <source>
        <dbReference type="Proteomes" id="UP000036834"/>
    </source>
</evidence>
<reference evidence="1 4" key="3">
    <citation type="submission" date="2019-06" db="EMBL/GenBank/DDBJ databases">
        <title>Whole genome shotgun sequence of Brevibacillus reuszeri NBRC 15719.</title>
        <authorList>
            <person name="Hosoyama A."/>
            <person name="Uohara A."/>
            <person name="Ohji S."/>
            <person name="Ichikawa N."/>
        </authorList>
    </citation>
    <scope>NUCLEOTIDE SEQUENCE [LARGE SCALE GENOMIC DNA]</scope>
    <source>
        <strain evidence="1 4">NBRC 15719</strain>
    </source>
</reference>
<evidence type="ECO:0000313" key="2">
    <source>
        <dbReference type="EMBL" id="KNB70541.1"/>
    </source>
</evidence>
<comment type="caution">
    <text evidence="2">The sequence shown here is derived from an EMBL/GenBank/DDBJ whole genome shotgun (WGS) entry which is preliminary data.</text>
</comment>
<dbReference type="EMBL" id="BJON01000014">
    <property type="protein sequence ID" value="GED70039.1"/>
    <property type="molecule type" value="Genomic_DNA"/>
</dbReference>